<organism evidence="1 2">
    <name type="scientific">Cirrhinus mrigala</name>
    <name type="common">Mrigala</name>
    <dbReference type="NCBI Taxonomy" id="683832"/>
    <lineage>
        <taxon>Eukaryota</taxon>
        <taxon>Metazoa</taxon>
        <taxon>Chordata</taxon>
        <taxon>Craniata</taxon>
        <taxon>Vertebrata</taxon>
        <taxon>Euteleostomi</taxon>
        <taxon>Actinopterygii</taxon>
        <taxon>Neopterygii</taxon>
        <taxon>Teleostei</taxon>
        <taxon>Ostariophysi</taxon>
        <taxon>Cypriniformes</taxon>
        <taxon>Cyprinidae</taxon>
        <taxon>Labeoninae</taxon>
        <taxon>Labeonini</taxon>
        <taxon>Cirrhinus</taxon>
    </lineage>
</organism>
<feature type="non-terminal residue" evidence="1">
    <location>
        <position position="58"/>
    </location>
</feature>
<evidence type="ECO:0000313" key="1">
    <source>
        <dbReference type="EMBL" id="KAL0198433.1"/>
    </source>
</evidence>
<evidence type="ECO:0000313" key="2">
    <source>
        <dbReference type="Proteomes" id="UP001529510"/>
    </source>
</evidence>
<dbReference type="EMBL" id="JAMKFB020000003">
    <property type="protein sequence ID" value="KAL0198433.1"/>
    <property type="molecule type" value="Genomic_DNA"/>
</dbReference>
<proteinExistence type="predicted"/>
<comment type="caution">
    <text evidence="1">The sequence shown here is derived from an EMBL/GenBank/DDBJ whole genome shotgun (WGS) entry which is preliminary data.</text>
</comment>
<sequence length="58" mass="6722">MELGISGILVNFKFESNVRVVFQIERRLENVRLVSHNVHKKMVMCLQGNVGSDVEKRH</sequence>
<gene>
    <name evidence="1" type="ORF">M9458_006973</name>
</gene>
<accession>A0ABD0RJ72</accession>
<name>A0ABD0RJ72_CIRMR</name>
<reference evidence="1 2" key="1">
    <citation type="submission" date="2024-05" db="EMBL/GenBank/DDBJ databases">
        <title>Genome sequencing and assembly of Indian major carp, Cirrhinus mrigala (Hamilton, 1822).</title>
        <authorList>
            <person name="Mohindra V."/>
            <person name="Chowdhury L.M."/>
            <person name="Lal K."/>
            <person name="Jena J.K."/>
        </authorList>
    </citation>
    <scope>NUCLEOTIDE SEQUENCE [LARGE SCALE GENOMIC DNA]</scope>
    <source>
        <strain evidence="1">CM1030</strain>
        <tissue evidence="1">Blood</tissue>
    </source>
</reference>
<protein>
    <submittedName>
        <fullName evidence="1">Uncharacterized protein</fullName>
    </submittedName>
</protein>
<dbReference type="AlphaFoldDB" id="A0ABD0RJ72"/>
<dbReference type="Proteomes" id="UP001529510">
    <property type="component" value="Unassembled WGS sequence"/>
</dbReference>
<keyword evidence="2" id="KW-1185">Reference proteome</keyword>